<evidence type="ECO:0000256" key="1">
    <source>
        <dbReference type="SAM" id="Phobius"/>
    </source>
</evidence>
<dbReference type="AlphaFoldDB" id="A0A0E9US55"/>
<sequence length="81" mass="9180">MNNVTFQHGCNRTQSEKQSGLLLFVGGPFNPLTSRFGFWNVFGIFFQNFQASVLDLCIQLMVVIVASVLERSIKSIFITYL</sequence>
<keyword evidence="1" id="KW-1133">Transmembrane helix</keyword>
<keyword evidence="1" id="KW-0472">Membrane</keyword>
<organism evidence="2">
    <name type="scientific">Anguilla anguilla</name>
    <name type="common">European freshwater eel</name>
    <name type="synonym">Muraena anguilla</name>
    <dbReference type="NCBI Taxonomy" id="7936"/>
    <lineage>
        <taxon>Eukaryota</taxon>
        <taxon>Metazoa</taxon>
        <taxon>Chordata</taxon>
        <taxon>Craniata</taxon>
        <taxon>Vertebrata</taxon>
        <taxon>Euteleostomi</taxon>
        <taxon>Actinopterygii</taxon>
        <taxon>Neopterygii</taxon>
        <taxon>Teleostei</taxon>
        <taxon>Anguilliformes</taxon>
        <taxon>Anguillidae</taxon>
        <taxon>Anguilla</taxon>
    </lineage>
</organism>
<proteinExistence type="predicted"/>
<feature type="transmembrane region" description="Helical" evidence="1">
    <location>
        <begin position="51"/>
        <end position="69"/>
    </location>
</feature>
<reference evidence="2" key="2">
    <citation type="journal article" date="2015" name="Fish Shellfish Immunol.">
        <title>Early steps in the European eel (Anguilla anguilla)-Vibrio vulnificus interaction in the gills: Role of the RtxA13 toxin.</title>
        <authorList>
            <person name="Callol A."/>
            <person name="Pajuelo D."/>
            <person name="Ebbesson L."/>
            <person name="Teles M."/>
            <person name="MacKenzie S."/>
            <person name="Amaro C."/>
        </authorList>
    </citation>
    <scope>NUCLEOTIDE SEQUENCE</scope>
</reference>
<dbReference type="EMBL" id="GBXM01040814">
    <property type="protein sequence ID" value="JAH67763.1"/>
    <property type="molecule type" value="Transcribed_RNA"/>
</dbReference>
<name>A0A0E9US55_ANGAN</name>
<evidence type="ECO:0000313" key="2">
    <source>
        <dbReference type="EMBL" id="JAH67763.1"/>
    </source>
</evidence>
<accession>A0A0E9US55</accession>
<protein>
    <submittedName>
        <fullName evidence="2">Uncharacterized protein</fullName>
    </submittedName>
</protein>
<reference evidence="2" key="1">
    <citation type="submission" date="2014-11" db="EMBL/GenBank/DDBJ databases">
        <authorList>
            <person name="Amaro Gonzalez C."/>
        </authorList>
    </citation>
    <scope>NUCLEOTIDE SEQUENCE</scope>
</reference>
<keyword evidence="1" id="KW-0812">Transmembrane</keyword>
<feature type="transmembrane region" description="Helical" evidence="1">
    <location>
        <begin position="21"/>
        <end position="45"/>
    </location>
</feature>